<dbReference type="Proteomes" id="UP000257323">
    <property type="component" value="Unassembled WGS sequence"/>
</dbReference>
<feature type="transmembrane region" description="Helical" evidence="1">
    <location>
        <begin position="7"/>
        <end position="28"/>
    </location>
</feature>
<dbReference type="PANTHER" id="PTHR28008:SF1">
    <property type="entry name" value="DOMAIN PROTEIN, PUTATIVE (AFU_ORTHOLOGUE AFUA_3G10980)-RELATED"/>
    <property type="match status" value="1"/>
</dbReference>
<keyword evidence="1" id="KW-1133">Transmembrane helix</keyword>
<evidence type="ECO:0000259" key="2">
    <source>
        <dbReference type="Pfam" id="PF04892"/>
    </source>
</evidence>
<protein>
    <recommendedName>
        <fullName evidence="2">VanZ-like domain-containing protein</fullName>
    </recommendedName>
</protein>
<reference evidence="3 4" key="1">
    <citation type="submission" date="2018-08" db="EMBL/GenBank/DDBJ databases">
        <title>Genome analysis of the thermophilic bacterium of the candidate phylum Aminicenantes from deep subsurface aquifer revealed its physiology and ecological role.</title>
        <authorList>
            <person name="Kadnikov V.V."/>
            <person name="Mardanov A.V."/>
            <person name="Beletsky A.V."/>
            <person name="Karnachuk O.V."/>
            <person name="Ravin N.V."/>
        </authorList>
    </citation>
    <scope>NUCLEOTIDE SEQUENCE [LARGE SCALE GENOMIC DNA]</scope>
    <source>
        <strain evidence="3">BY38</strain>
    </source>
</reference>
<dbReference type="InterPro" id="IPR006976">
    <property type="entry name" value="VanZ-like"/>
</dbReference>
<dbReference type="Pfam" id="PF04892">
    <property type="entry name" value="VanZ"/>
    <property type="match status" value="1"/>
</dbReference>
<dbReference type="NCBIfam" id="NF037970">
    <property type="entry name" value="vanZ_1"/>
    <property type="match status" value="1"/>
</dbReference>
<dbReference type="AlphaFoldDB" id="A0A3E2BMX9"/>
<keyword evidence="1" id="KW-0812">Transmembrane</keyword>
<accession>A0A3E2BMX9</accession>
<name>A0A3E2BMX9_9BACT</name>
<organism evidence="3 4">
    <name type="scientific">Candidatus Saccharicenans subterraneus</name>
    <dbReference type="NCBI Taxonomy" id="2508984"/>
    <lineage>
        <taxon>Bacteria</taxon>
        <taxon>Candidatus Aminicenantota</taxon>
        <taxon>Candidatus Aminicenantia</taxon>
        <taxon>Candidatus Aminicenantales</taxon>
        <taxon>Candidatus Saccharicenantaceae</taxon>
        <taxon>Candidatus Saccharicenans</taxon>
    </lineage>
</organism>
<feature type="transmembrane region" description="Helical" evidence="1">
    <location>
        <begin position="102"/>
        <end position="119"/>
    </location>
</feature>
<dbReference type="EMBL" id="QUAH01000005">
    <property type="protein sequence ID" value="RFT16081.1"/>
    <property type="molecule type" value="Genomic_DNA"/>
</dbReference>
<evidence type="ECO:0000256" key="1">
    <source>
        <dbReference type="SAM" id="Phobius"/>
    </source>
</evidence>
<gene>
    <name evidence="3" type="ORF">OP8BY_2087</name>
</gene>
<comment type="caution">
    <text evidence="3">The sequence shown here is derived from an EMBL/GenBank/DDBJ whole genome shotgun (WGS) entry which is preliminary data.</text>
</comment>
<feature type="transmembrane region" description="Helical" evidence="1">
    <location>
        <begin position="40"/>
        <end position="58"/>
    </location>
</feature>
<keyword evidence="1" id="KW-0472">Membrane</keyword>
<dbReference type="PANTHER" id="PTHR28008">
    <property type="entry name" value="DOMAIN PROTEIN, PUTATIVE (AFU_ORTHOLOGUE AFUA_3G10980)-RELATED"/>
    <property type="match status" value="1"/>
</dbReference>
<feature type="domain" description="VanZ-like" evidence="2">
    <location>
        <begin position="37"/>
        <end position="117"/>
    </location>
</feature>
<evidence type="ECO:0000313" key="3">
    <source>
        <dbReference type="EMBL" id="RFT16081.1"/>
    </source>
</evidence>
<proteinExistence type="predicted"/>
<evidence type="ECO:0000313" key="4">
    <source>
        <dbReference type="Proteomes" id="UP000257323"/>
    </source>
</evidence>
<feature type="transmembrane region" description="Helical" evidence="1">
    <location>
        <begin position="65"/>
        <end position="82"/>
    </location>
</feature>
<sequence>MRFDRRWLYFSPAIFYCGLIFFLSSRTLKLKFGLVFWDKGAHWLEFVGLGFLLALGFFHNLPGLPFLRAYLTFMTGISIGLLDELHQSLVPGRQCDWKDWVADIIGVLVGLAVFWLIFLKKEQRAEKSARHS</sequence>